<protein>
    <submittedName>
        <fullName evidence="5">AMP-binding protein</fullName>
    </submittedName>
</protein>
<evidence type="ECO:0000259" key="3">
    <source>
        <dbReference type="Pfam" id="PF00501"/>
    </source>
</evidence>
<gene>
    <name evidence="5" type="ORF">GCM10017056_02810</name>
</gene>
<dbReference type="GO" id="GO:0031956">
    <property type="term" value="F:medium-chain fatty acid-CoA ligase activity"/>
    <property type="evidence" value="ECO:0007669"/>
    <property type="project" value="TreeGrafter"/>
</dbReference>
<dbReference type="Gene3D" id="3.40.50.12780">
    <property type="entry name" value="N-terminal domain of ligase-like"/>
    <property type="match status" value="1"/>
</dbReference>
<feature type="domain" description="AMP-binding enzyme C-terminal" evidence="4">
    <location>
        <begin position="408"/>
        <end position="482"/>
    </location>
</feature>
<dbReference type="PANTHER" id="PTHR43201">
    <property type="entry name" value="ACYL-COA SYNTHETASE"/>
    <property type="match status" value="1"/>
</dbReference>
<dbReference type="InterPro" id="IPR000873">
    <property type="entry name" value="AMP-dep_synth/lig_dom"/>
</dbReference>
<evidence type="ECO:0000313" key="5">
    <source>
        <dbReference type="EMBL" id="GHF34784.1"/>
    </source>
</evidence>
<dbReference type="Pfam" id="PF00501">
    <property type="entry name" value="AMP-binding"/>
    <property type="match status" value="1"/>
</dbReference>
<dbReference type="EMBL" id="BNCJ01000001">
    <property type="protein sequence ID" value="GHF34784.1"/>
    <property type="molecule type" value="Genomic_DNA"/>
</dbReference>
<comment type="caution">
    <text evidence="5">The sequence shown here is derived from an EMBL/GenBank/DDBJ whole genome shotgun (WGS) entry which is preliminary data.</text>
</comment>
<name>A0A8J3GTV5_9RHOB</name>
<dbReference type="SUPFAM" id="SSF56801">
    <property type="entry name" value="Acetyl-CoA synthetase-like"/>
    <property type="match status" value="1"/>
</dbReference>
<evidence type="ECO:0000256" key="2">
    <source>
        <dbReference type="ARBA" id="ARBA00022598"/>
    </source>
</evidence>
<dbReference type="PROSITE" id="PS00455">
    <property type="entry name" value="AMP_BINDING"/>
    <property type="match status" value="1"/>
</dbReference>
<reference evidence="5" key="1">
    <citation type="journal article" date="2014" name="Int. J. Syst. Evol. Microbiol.">
        <title>Complete genome sequence of Corynebacterium casei LMG S-19264T (=DSM 44701T), isolated from a smear-ripened cheese.</title>
        <authorList>
            <consortium name="US DOE Joint Genome Institute (JGI-PGF)"/>
            <person name="Walter F."/>
            <person name="Albersmeier A."/>
            <person name="Kalinowski J."/>
            <person name="Ruckert C."/>
        </authorList>
    </citation>
    <scope>NUCLEOTIDE SEQUENCE</scope>
    <source>
        <strain evidence="5">KCTC 42650</strain>
    </source>
</reference>
<dbReference type="Pfam" id="PF13193">
    <property type="entry name" value="AMP-binding_C"/>
    <property type="match status" value="1"/>
</dbReference>
<keyword evidence="6" id="KW-1185">Reference proteome</keyword>
<dbReference type="InterPro" id="IPR025110">
    <property type="entry name" value="AMP-bd_C"/>
</dbReference>
<evidence type="ECO:0000313" key="6">
    <source>
        <dbReference type="Proteomes" id="UP000626220"/>
    </source>
</evidence>
<dbReference type="InterPro" id="IPR045851">
    <property type="entry name" value="AMP-bd_C_sf"/>
</dbReference>
<dbReference type="AlphaFoldDB" id="A0A8J3GTV5"/>
<dbReference type="Gene3D" id="3.30.300.30">
    <property type="match status" value="1"/>
</dbReference>
<organism evidence="5 6">
    <name type="scientific">Seohaeicola zhoushanensis</name>
    <dbReference type="NCBI Taxonomy" id="1569283"/>
    <lineage>
        <taxon>Bacteria</taxon>
        <taxon>Pseudomonadati</taxon>
        <taxon>Pseudomonadota</taxon>
        <taxon>Alphaproteobacteria</taxon>
        <taxon>Rhodobacterales</taxon>
        <taxon>Roseobacteraceae</taxon>
        <taxon>Seohaeicola</taxon>
    </lineage>
</organism>
<feature type="domain" description="AMP-dependent synthetase/ligase" evidence="3">
    <location>
        <begin position="10"/>
        <end position="357"/>
    </location>
</feature>
<dbReference type="RefSeq" id="WP_189678243.1">
    <property type="nucleotide sequence ID" value="NZ_BNCJ01000001.1"/>
</dbReference>
<dbReference type="Proteomes" id="UP000626220">
    <property type="component" value="Unassembled WGS sequence"/>
</dbReference>
<reference evidence="5" key="2">
    <citation type="submission" date="2020-09" db="EMBL/GenBank/DDBJ databases">
        <authorList>
            <person name="Sun Q."/>
            <person name="Kim S."/>
        </authorList>
    </citation>
    <scope>NUCLEOTIDE SEQUENCE</scope>
    <source>
        <strain evidence="5">KCTC 42650</strain>
    </source>
</reference>
<comment type="similarity">
    <text evidence="1">Belongs to the ATP-dependent AMP-binding enzyme family.</text>
</comment>
<dbReference type="InterPro" id="IPR042099">
    <property type="entry name" value="ANL_N_sf"/>
</dbReference>
<dbReference type="GO" id="GO:0006631">
    <property type="term" value="P:fatty acid metabolic process"/>
    <property type="evidence" value="ECO:0007669"/>
    <property type="project" value="TreeGrafter"/>
</dbReference>
<keyword evidence="2" id="KW-0436">Ligase</keyword>
<proteinExistence type="inferred from homology"/>
<dbReference type="InterPro" id="IPR020845">
    <property type="entry name" value="AMP-binding_CS"/>
</dbReference>
<dbReference type="PANTHER" id="PTHR43201:SF5">
    <property type="entry name" value="MEDIUM-CHAIN ACYL-COA LIGASE ACSF2, MITOCHONDRIAL"/>
    <property type="match status" value="1"/>
</dbReference>
<accession>A0A8J3GTV5</accession>
<evidence type="ECO:0000259" key="4">
    <source>
        <dbReference type="Pfam" id="PF13193"/>
    </source>
</evidence>
<evidence type="ECO:0000256" key="1">
    <source>
        <dbReference type="ARBA" id="ARBA00006432"/>
    </source>
</evidence>
<sequence length="499" mass="52637">MTARWHDYLAAQIAVRPQARAVSDAGGADWTYAQLEAACDALSAELRDAGVQAGDRVAVLLENSAAGVAGLFAASRMGAIALPVNARQTAGEIERILGHAQPAAVLFTSSISPDATAHADRMGARSISGAFGAMHIATPYPSTPDDLPDVAVLLYTTGTTGMPKGVMLTHGNLLFGGRTSASQRQMTEDDRIYGVLPVSHVFGLTSITTAGLCAGAHIHFEPRFSPSRLYQALKGGITLFSGVPQMHAMLMQYAKEQGHQELPNSRLRYVSSGAAPLDPAWKRKAEAFYGVPLQNGYGMTETTAGATLTQSTLGDPDTSCGPALPGTELAIDESVTGGGEGVGEVLARGPHIMKGYYENPEATSAALSPEGWLRTGDLGRIDEQGRLHIVGRSKELIIHGGFNVYPPEVEAALNDHPQVIQCAVIGRRQGGDEEVLAFVQAAPDDLPEVEDLRAFAAQRLAGYKRPARIIVATTLPAAPTGKILKNKLLDAFADQLDAD</sequence>